<evidence type="ECO:0000313" key="1">
    <source>
        <dbReference type="EMBL" id="KAF2286610.1"/>
    </source>
</evidence>
<protein>
    <submittedName>
        <fullName evidence="1">Uncharacterized protein</fullName>
    </submittedName>
</protein>
<dbReference type="PANTHER" id="PTHR46196:SF1">
    <property type="entry name" value="TRANSCRIPTION FACTOR EMB1444-RELATED"/>
    <property type="match status" value="1"/>
</dbReference>
<dbReference type="InterPro" id="IPR043561">
    <property type="entry name" value="LHW-like"/>
</dbReference>
<keyword evidence="2" id="KW-1185">Reference proteome</keyword>
<gene>
    <name evidence="1" type="ORF">GH714_022843</name>
</gene>
<dbReference type="EMBL" id="JAAGAX010000017">
    <property type="protein sequence ID" value="KAF2286610.1"/>
    <property type="molecule type" value="Genomic_DNA"/>
</dbReference>
<dbReference type="AlphaFoldDB" id="A0A6A6KCH1"/>
<evidence type="ECO:0000313" key="2">
    <source>
        <dbReference type="Proteomes" id="UP000467840"/>
    </source>
</evidence>
<name>A0A6A6KCH1_HEVBR</name>
<reference evidence="1 2" key="1">
    <citation type="journal article" date="2020" name="Mol. Plant">
        <title>The Chromosome-Based Rubber Tree Genome Provides New Insights into Spurge Genome Evolution and Rubber Biosynthesis.</title>
        <authorList>
            <person name="Liu J."/>
            <person name="Shi C."/>
            <person name="Shi C.C."/>
            <person name="Li W."/>
            <person name="Zhang Q.J."/>
            <person name="Zhang Y."/>
            <person name="Li K."/>
            <person name="Lu H.F."/>
            <person name="Shi C."/>
            <person name="Zhu S.T."/>
            <person name="Xiao Z.Y."/>
            <person name="Nan H."/>
            <person name="Yue Y."/>
            <person name="Zhu X.G."/>
            <person name="Wu Y."/>
            <person name="Hong X.N."/>
            <person name="Fan G.Y."/>
            <person name="Tong Y."/>
            <person name="Zhang D."/>
            <person name="Mao C.L."/>
            <person name="Liu Y.L."/>
            <person name="Hao S.J."/>
            <person name="Liu W.Q."/>
            <person name="Lv M.Q."/>
            <person name="Zhang H.B."/>
            <person name="Liu Y."/>
            <person name="Hu-Tang G.R."/>
            <person name="Wang J.P."/>
            <person name="Wang J.H."/>
            <person name="Sun Y.H."/>
            <person name="Ni S.B."/>
            <person name="Chen W.B."/>
            <person name="Zhang X.C."/>
            <person name="Jiao Y.N."/>
            <person name="Eichler E.E."/>
            <person name="Li G.H."/>
            <person name="Liu X."/>
            <person name="Gao L.Z."/>
        </authorList>
    </citation>
    <scope>NUCLEOTIDE SEQUENCE [LARGE SCALE GENOMIC DNA]</scope>
    <source>
        <strain evidence="2">cv. GT1</strain>
        <tissue evidence="1">Leaf</tissue>
    </source>
</reference>
<proteinExistence type="predicted"/>
<sequence>MWRGTSAWKDPGEPSKLDVIPHLNNSVKDNIRLCDVILPNEKFEADPVNYLVNLLGSTVCDRSKSDGIDVHLHGMLGMPEFSDMSMKNELEKKLEYQAGTSHLDTSNTFLKFSAGCELHEALGPAFSKGYLYFDCETENTEARNIVEVPEGLSISQMTFDTGPDNLLEAVVGKVCYSSSDVKSEKSICKSVQSQLTTEKISEPSSRPKHIIHSAGYSINQQSVVEEYTQNCSSSTGVCAAMSPRGFSSTCPTVIVLLPVYVLLLNLQMYQKRTDASNYEKGSSWAVEMLCEECSHFLEIAEAIRSLGLTILKGITEVHGEKLWICFMVEWNKAFRISLTTITRRLQAFNAFLVYHWDLQEAAAAADITGFR</sequence>
<accession>A0A6A6KCH1</accession>
<comment type="caution">
    <text evidence="1">The sequence shown here is derived from an EMBL/GenBank/DDBJ whole genome shotgun (WGS) entry which is preliminary data.</text>
</comment>
<dbReference type="PANTHER" id="PTHR46196">
    <property type="entry name" value="TRANSCRIPTION FACTOR BHLH155-LIKE ISOFORM X1-RELATED"/>
    <property type="match status" value="1"/>
</dbReference>
<dbReference type="Proteomes" id="UP000467840">
    <property type="component" value="Chromosome 3"/>
</dbReference>
<organism evidence="1 2">
    <name type="scientific">Hevea brasiliensis</name>
    <name type="common">Para rubber tree</name>
    <name type="synonym">Siphonia brasiliensis</name>
    <dbReference type="NCBI Taxonomy" id="3981"/>
    <lineage>
        <taxon>Eukaryota</taxon>
        <taxon>Viridiplantae</taxon>
        <taxon>Streptophyta</taxon>
        <taxon>Embryophyta</taxon>
        <taxon>Tracheophyta</taxon>
        <taxon>Spermatophyta</taxon>
        <taxon>Magnoliopsida</taxon>
        <taxon>eudicotyledons</taxon>
        <taxon>Gunneridae</taxon>
        <taxon>Pentapetalae</taxon>
        <taxon>rosids</taxon>
        <taxon>fabids</taxon>
        <taxon>Malpighiales</taxon>
        <taxon>Euphorbiaceae</taxon>
        <taxon>Crotonoideae</taxon>
        <taxon>Micrandreae</taxon>
        <taxon>Hevea</taxon>
    </lineage>
</organism>
<dbReference type="GO" id="GO:0003700">
    <property type="term" value="F:DNA-binding transcription factor activity"/>
    <property type="evidence" value="ECO:0007669"/>
    <property type="project" value="InterPro"/>
</dbReference>